<dbReference type="Gene3D" id="2.60.40.10">
    <property type="entry name" value="Immunoglobulins"/>
    <property type="match status" value="1"/>
</dbReference>
<feature type="domain" description="Fibronectin type-III" evidence="3">
    <location>
        <begin position="502"/>
        <end position="579"/>
    </location>
</feature>
<dbReference type="EMBL" id="JAJEQE010000062">
    <property type="protein sequence ID" value="MCC2150207.1"/>
    <property type="molecule type" value="Genomic_DNA"/>
</dbReference>
<feature type="region of interest" description="Disordered" evidence="1">
    <location>
        <begin position="483"/>
        <end position="503"/>
    </location>
</feature>
<evidence type="ECO:0000313" key="5">
    <source>
        <dbReference type="Proteomes" id="UP001299235"/>
    </source>
</evidence>
<comment type="caution">
    <text evidence="4">The sequence shown here is derived from an EMBL/GenBank/DDBJ whole genome shotgun (WGS) entry which is preliminary data.</text>
</comment>
<evidence type="ECO:0000259" key="3">
    <source>
        <dbReference type="SMART" id="SM00060"/>
    </source>
</evidence>
<dbReference type="CDD" id="cd00063">
    <property type="entry name" value="FN3"/>
    <property type="match status" value="1"/>
</dbReference>
<reference evidence="4 5" key="1">
    <citation type="submission" date="2021-10" db="EMBL/GenBank/DDBJ databases">
        <title>Anaerobic single-cell dispensing facilitates the cultivation of human gut bacteria.</title>
        <authorList>
            <person name="Afrizal A."/>
        </authorList>
    </citation>
    <scope>NUCLEOTIDE SEQUENCE [LARGE SCALE GENOMIC DNA]</scope>
    <source>
        <strain evidence="4 5">CLA-AA-H246</strain>
    </source>
</reference>
<dbReference type="Proteomes" id="UP001299235">
    <property type="component" value="Unassembled WGS sequence"/>
</dbReference>
<accession>A0ABS8F0P0</accession>
<dbReference type="SUPFAM" id="SSF49265">
    <property type="entry name" value="Fibronectin type III"/>
    <property type="match status" value="1"/>
</dbReference>
<keyword evidence="5" id="KW-1185">Reference proteome</keyword>
<keyword evidence="2" id="KW-0732">Signal</keyword>
<dbReference type="InterPro" id="IPR036116">
    <property type="entry name" value="FN3_sf"/>
</dbReference>
<evidence type="ECO:0000256" key="2">
    <source>
        <dbReference type="SAM" id="SignalP"/>
    </source>
</evidence>
<name>A0ABS8F0P0_9FIRM</name>
<dbReference type="InterPro" id="IPR003961">
    <property type="entry name" value="FN3_dom"/>
</dbReference>
<dbReference type="SMART" id="SM00060">
    <property type="entry name" value="FN3"/>
    <property type="match status" value="1"/>
</dbReference>
<evidence type="ECO:0000313" key="4">
    <source>
        <dbReference type="EMBL" id="MCC2150207.1"/>
    </source>
</evidence>
<proteinExistence type="predicted"/>
<sequence>MKKYLLILLGFLMAILYLHPVSALAEEAQKITVSYQYIDEDTGEIFKEEKRNTDKQAGKAYEATPRWEEKYGLEKKEVVQERIDGDSGTAYMFDLGHSKNVLKIEHLSENSEENVIQLYYKAYHLSDSDHTCVDVTIMDEDADVVIKKETFEVKKSDRFYYDIDFIIKDEQGISYRYDSQSTENRERVFSANENAMRNQVKLYYKKGSIKPEEAIVVVYKELDPFDTEYCKKQFIEGLTVGDDFYLDDIHVSGQDNDNDLSELRRLYECYYSYDWKLNEKIYIEKLSSNLNDNILKTYHHLYKLRPGDYAEESTKVVLEFVDADTGKAFKTDQRFTSPGAKINYTAVPNKLTASNGNVYYFDKDYANNHLSITAKKIEKGSDVYKAGNVIQAYYFTKKNPGDSAAVRVSYMDSATGKLVRQEDKDGLIVGESYLHQPEESFKIGDVTYTYDQENAKNKLQIENLSGHPGKDEIVIYYKASVPDSNQNSDHDSKPNPPKVKKLAAPKKLQAVRTGTTKAKIMFKKVKKADGYQISYADNKKFREAKKRSTGKTNIVLKKLKKNRKYYVRVRAYRKVNGVKKYGTYSKVKAIAKR</sequence>
<feature type="signal peptide" evidence="2">
    <location>
        <begin position="1"/>
        <end position="25"/>
    </location>
</feature>
<protein>
    <submittedName>
        <fullName evidence="4">Fibronectin type III domain-containing protein</fullName>
    </submittedName>
</protein>
<dbReference type="RefSeq" id="WP_248836001.1">
    <property type="nucleotide sequence ID" value="NZ_JAJEQE010000062.1"/>
</dbReference>
<gene>
    <name evidence="4" type="ORF">LKD42_13330</name>
</gene>
<organism evidence="4 5">
    <name type="scientific">Hominisplanchenecus faecis</name>
    <dbReference type="NCBI Taxonomy" id="2885351"/>
    <lineage>
        <taxon>Bacteria</taxon>
        <taxon>Bacillati</taxon>
        <taxon>Bacillota</taxon>
        <taxon>Clostridia</taxon>
        <taxon>Lachnospirales</taxon>
        <taxon>Lachnospiraceae</taxon>
        <taxon>Hominisplanchenecus</taxon>
    </lineage>
</organism>
<dbReference type="Pfam" id="PF00041">
    <property type="entry name" value="fn3"/>
    <property type="match status" value="1"/>
</dbReference>
<dbReference type="InterPro" id="IPR013783">
    <property type="entry name" value="Ig-like_fold"/>
</dbReference>
<feature type="chain" id="PRO_5047054953" evidence="2">
    <location>
        <begin position="26"/>
        <end position="593"/>
    </location>
</feature>
<evidence type="ECO:0000256" key="1">
    <source>
        <dbReference type="SAM" id="MobiDB-lite"/>
    </source>
</evidence>